<dbReference type="EMBL" id="CM046391">
    <property type="protein sequence ID" value="KAI8559981.1"/>
    <property type="molecule type" value="Genomic_DNA"/>
</dbReference>
<gene>
    <name evidence="1" type="ORF">RHMOL_Rhmol04G0219300</name>
</gene>
<comment type="caution">
    <text evidence="1">The sequence shown here is derived from an EMBL/GenBank/DDBJ whole genome shotgun (WGS) entry which is preliminary data.</text>
</comment>
<name>A0ACC0P4A7_RHOML</name>
<reference evidence="1" key="1">
    <citation type="submission" date="2022-02" db="EMBL/GenBank/DDBJ databases">
        <title>Plant Genome Project.</title>
        <authorList>
            <person name="Zhang R.-G."/>
        </authorList>
    </citation>
    <scope>NUCLEOTIDE SEQUENCE</scope>
    <source>
        <strain evidence="1">AT1</strain>
    </source>
</reference>
<keyword evidence="2" id="KW-1185">Reference proteome</keyword>
<accession>A0ACC0P4A7</accession>
<proteinExistence type="predicted"/>
<protein>
    <submittedName>
        <fullName evidence="1">Uncharacterized protein</fullName>
    </submittedName>
</protein>
<organism evidence="1 2">
    <name type="scientific">Rhododendron molle</name>
    <name type="common">Chinese azalea</name>
    <name type="synonym">Azalea mollis</name>
    <dbReference type="NCBI Taxonomy" id="49168"/>
    <lineage>
        <taxon>Eukaryota</taxon>
        <taxon>Viridiplantae</taxon>
        <taxon>Streptophyta</taxon>
        <taxon>Embryophyta</taxon>
        <taxon>Tracheophyta</taxon>
        <taxon>Spermatophyta</taxon>
        <taxon>Magnoliopsida</taxon>
        <taxon>eudicotyledons</taxon>
        <taxon>Gunneridae</taxon>
        <taxon>Pentapetalae</taxon>
        <taxon>asterids</taxon>
        <taxon>Ericales</taxon>
        <taxon>Ericaceae</taxon>
        <taxon>Ericoideae</taxon>
        <taxon>Rhodoreae</taxon>
        <taxon>Rhododendron</taxon>
    </lineage>
</organism>
<evidence type="ECO:0000313" key="2">
    <source>
        <dbReference type="Proteomes" id="UP001062846"/>
    </source>
</evidence>
<evidence type="ECO:0000313" key="1">
    <source>
        <dbReference type="EMBL" id="KAI8559981.1"/>
    </source>
</evidence>
<dbReference type="Proteomes" id="UP001062846">
    <property type="component" value="Chromosome 4"/>
</dbReference>
<sequence length="147" mass="16188">MARPLGVRALREVRSLARKAAEERKAAVDRQRGGEGRVKQSLSGPVVGGQPEMKWRIAVVVSQGNPTEVPIEWVNEAVRRMLAMENVIRRAVSGMPLELRYPAPRAQLAQVAASRRTQDSTENTEDDDDGRGDDDNDGGDTDWLGLK</sequence>